<dbReference type="KEGG" id="vg:22921735"/>
<gene>
    <name evidence="1" type="ORF">TONV_021</name>
</gene>
<dbReference type="Proteomes" id="UP000201058">
    <property type="component" value="Segment"/>
</dbReference>
<reference evidence="1 2" key="1">
    <citation type="journal article" date="2015" name="J. Virol.">
        <title>The genome of the nucleopolyhedrosis-causing virus from Tipula oleracea sheds new light on the Nudiviridae family.</title>
        <authorList>
            <person name="Bezier A."/>
            <person name="Theze J."/>
            <person name="Gavory F."/>
            <person name="Gaillard J."/>
            <person name="Poulain J."/>
            <person name="Drezen J.M."/>
            <person name="Herniou E.A."/>
        </authorList>
    </citation>
    <scope>NUCLEOTIDE SEQUENCE [LARGE SCALE GENOMIC DNA]</scope>
    <source>
        <strain evidence="1">35</strain>
    </source>
</reference>
<proteinExistence type="predicted"/>
<evidence type="ECO:0000313" key="1">
    <source>
        <dbReference type="EMBL" id="AJD20081.1"/>
    </source>
</evidence>
<sequence length="110" mass="13274">MKKYNFFYCTNKKKIKPKENTIQIILSNDRKISENNILGSVHKTKIDELKNEISLLTNIKFEIIRNSNIEIHIHDYDTKYSLLLKINQVQLLLFNFNLEYNVKIKYFIYN</sequence>
<dbReference type="GeneID" id="22921735"/>
<protein>
    <submittedName>
        <fullName evidence="1">Uncharacterized protein</fullName>
    </submittedName>
</protein>
<dbReference type="RefSeq" id="YP_009116668.1">
    <property type="nucleotide sequence ID" value="NC_026242.1"/>
</dbReference>
<keyword evidence="2" id="KW-1185">Reference proteome</keyword>
<accession>A0A0B4VG33</accession>
<name>A0A0B4VG33_9VIRU</name>
<dbReference type="EMBL" id="KM610234">
    <property type="protein sequence ID" value="AJD20081.1"/>
    <property type="molecule type" value="Genomic_DNA"/>
</dbReference>
<organism evidence="1 2">
    <name type="scientific">Tipula oleracea nudivirus</name>
    <dbReference type="NCBI Taxonomy" id="1546257"/>
    <lineage>
        <taxon>Viruses</taxon>
        <taxon>Viruses incertae sedis</taxon>
        <taxon>Naldaviricetes</taxon>
        <taxon>Lefavirales</taxon>
        <taxon>Nudiviridae</taxon>
        <taxon>Deltanudivirus</taxon>
        <taxon>Deltanudivirus tipoleraceae</taxon>
    </lineage>
</organism>
<evidence type="ECO:0000313" key="2">
    <source>
        <dbReference type="Proteomes" id="UP000201058"/>
    </source>
</evidence>